<dbReference type="CDD" id="cd00090">
    <property type="entry name" value="HTH_ARSR"/>
    <property type="match status" value="1"/>
</dbReference>
<feature type="domain" description="HTH marR-type" evidence="2">
    <location>
        <begin position="1"/>
        <end position="138"/>
    </location>
</feature>
<dbReference type="RefSeq" id="WP_092461254.1">
    <property type="nucleotide sequence ID" value="NZ_BJEE01000002.1"/>
</dbReference>
<dbReference type="InterPro" id="IPR011991">
    <property type="entry name" value="ArsR-like_HTH"/>
</dbReference>
<dbReference type="GO" id="GO:0003700">
    <property type="term" value="F:DNA-binding transcription factor activity"/>
    <property type="evidence" value="ECO:0007669"/>
    <property type="project" value="InterPro"/>
</dbReference>
<dbReference type="Proteomes" id="UP000199268">
    <property type="component" value="Unassembled WGS sequence"/>
</dbReference>
<dbReference type="GO" id="GO:0003677">
    <property type="term" value="F:DNA binding"/>
    <property type="evidence" value="ECO:0007669"/>
    <property type="project" value="UniProtKB-KW"/>
</dbReference>
<keyword evidence="4" id="KW-1185">Reference proteome</keyword>
<dbReference type="PANTHER" id="PTHR33164">
    <property type="entry name" value="TRANSCRIPTIONAL REGULATOR, MARR FAMILY"/>
    <property type="match status" value="1"/>
</dbReference>
<dbReference type="SMART" id="SM00347">
    <property type="entry name" value="HTH_MARR"/>
    <property type="match status" value="1"/>
</dbReference>
<dbReference type="InterPro" id="IPR000835">
    <property type="entry name" value="HTH_MarR-typ"/>
</dbReference>
<dbReference type="PROSITE" id="PS50995">
    <property type="entry name" value="HTH_MARR_2"/>
    <property type="match status" value="1"/>
</dbReference>
<dbReference type="PANTHER" id="PTHR33164:SF57">
    <property type="entry name" value="MARR-FAMILY TRANSCRIPTIONAL REGULATOR"/>
    <property type="match status" value="1"/>
</dbReference>
<dbReference type="SUPFAM" id="SSF46785">
    <property type="entry name" value="Winged helix' DNA-binding domain"/>
    <property type="match status" value="1"/>
</dbReference>
<name>A0A1C3YYS3_9LACO</name>
<dbReference type="STRING" id="1505725.GA0061074_101212"/>
<dbReference type="InterPro" id="IPR036390">
    <property type="entry name" value="WH_DNA-bd_sf"/>
</dbReference>
<accession>A0A1C3YYS3</accession>
<dbReference type="InterPro" id="IPR036388">
    <property type="entry name" value="WH-like_DNA-bd_sf"/>
</dbReference>
<dbReference type="GO" id="GO:0006950">
    <property type="term" value="P:response to stress"/>
    <property type="evidence" value="ECO:0007669"/>
    <property type="project" value="TreeGrafter"/>
</dbReference>
<dbReference type="Pfam" id="PF12802">
    <property type="entry name" value="MarR_2"/>
    <property type="match status" value="1"/>
</dbReference>
<dbReference type="AlphaFoldDB" id="A0A1C3YYS3"/>
<keyword evidence="1 3" id="KW-0238">DNA-binding</keyword>
<reference evidence="4" key="1">
    <citation type="submission" date="2016-08" db="EMBL/GenBank/DDBJ databases">
        <authorList>
            <person name="Varghese N."/>
            <person name="Submissions Spin"/>
        </authorList>
    </citation>
    <scope>NUCLEOTIDE SEQUENCE [LARGE SCALE GENOMIC DNA]</scope>
    <source>
        <strain evidence="4">R-53094</strain>
    </source>
</reference>
<dbReference type="EMBL" id="FMAO01000001">
    <property type="protein sequence ID" value="SCB75246.1"/>
    <property type="molecule type" value="Genomic_DNA"/>
</dbReference>
<protein>
    <submittedName>
        <fullName evidence="3">DNA-binding transcriptional regulator, MarR family</fullName>
    </submittedName>
</protein>
<dbReference type="OrthoDB" id="5419426at2"/>
<sequence length="141" mass="16411">MNLPDSISTIREFNRLYTKYLGVFDRKIFSTELAWSEARILLEIYLNSLETLTDVAKFLGVDKAYISRIIKKFKDKGLVEAKRDSKDKRKYLIEITPTGLELVETINLESNKQIFDLFEDMSEHDIALTLNAMDVISKKLR</sequence>
<evidence type="ECO:0000313" key="3">
    <source>
        <dbReference type="EMBL" id="SCB75246.1"/>
    </source>
</evidence>
<organism evidence="3 4">
    <name type="scientific">Weissella bombi</name>
    <dbReference type="NCBI Taxonomy" id="1505725"/>
    <lineage>
        <taxon>Bacteria</taxon>
        <taxon>Bacillati</taxon>
        <taxon>Bacillota</taxon>
        <taxon>Bacilli</taxon>
        <taxon>Lactobacillales</taxon>
        <taxon>Lactobacillaceae</taxon>
        <taxon>Weissella</taxon>
    </lineage>
</organism>
<proteinExistence type="predicted"/>
<dbReference type="InterPro" id="IPR039422">
    <property type="entry name" value="MarR/SlyA-like"/>
</dbReference>
<evidence type="ECO:0000313" key="4">
    <source>
        <dbReference type="Proteomes" id="UP000199268"/>
    </source>
</evidence>
<gene>
    <name evidence="3" type="ORF">GA0061074_101212</name>
</gene>
<dbReference type="Gene3D" id="1.10.10.10">
    <property type="entry name" value="Winged helix-like DNA-binding domain superfamily/Winged helix DNA-binding domain"/>
    <property type="match status" value="1"/>
</dbReference>
<evidence type="ECO:0000256" key="1">
    <source>
        <dbReference type="ARBA" id="ARBA00023125"/>
    </source>
</evidence>
<evidence type="ECO:0000259" key="2">
    <source>
        <dbReference type="PROSITE" id="PS50995"/>
    </source>
</evidence>